<evidence type="ECO:0000256" key="1">
    <source>
        <dbReference type="SAM" id="Phobius"/>
    </source>
</evidence>
<organism evidence="5 6">
    <name type="scientific">Halalkalicoccus paucihalophilus</name>
    <dbReference type="NCBI Taxonomy" id="1008153"/>
    <lineage>
        <taxon>Archaea</taxon>
        <taxon>Methanobacteriati</taxon>
        <taxon>Methanobacteriota</taxon>
        <taxon>Stenosarchaea group</taxon>
        <taxon>Halobacteria</taxon>
        <taxon>Halobacteriales</taxon>
        <taxon>Halococcaceae</taxon>
        <taxon>Halalkalicoccus</taxon>
    </lineage>
</organism>
<dbReference type="AlphaFoldDB" id="A0A151AFW4"/>
<gene>
    <name evidence="5" type="ORF">HAPAU_15820</name>
</gene>
<dbReference type="Pfam" id="PF26502">
    <property type="entry name" value="DUF8167_2nd"/>
    <property type="match status" value="1"/>
</dbReference>
<dbReference type="PATRIC" id="fig|1008153.3.peg.1603"/>
<evidence type="ECO:0000259" key="3">
    <source>
        <dbReference type="Pfam" id="PF26502"/>
    </source>
</evidence>
<reference evidence="5 6" key="1">
    <citation type="submission" date="2016-02" db="EMBL/GenBank/DDBJ databases">
        <title>Genome sequence of Halalkalicoccus paucihalophilus DSM 24557.</title>
        <authorList>
            <person name="Poehlein A."/>
            <person name="Daniel R."/>
        </authorList>
    </citation>
    <scope>NUCLEOTIDE SEQUENCE [LARGE SCALE GENOMIC DNA]</scope>
    <source>
        <strain evidence="5 6">DSM 24557</strain>
    </source>
</reference>
<dbReference type="InterPro" id="IPR058480">
    <property type="entry name" value="DUF8167_N"/>
</dbReference>
<sequence>MPESILAQLLMGLYLGALTGVLPAFVSWTLGFSFRYVTGVTVPGLGVVVVAAAIAGLSGGLLGLLDPAISETPVGVVAALVVLMASFWAHNQGDKMGEAFPRRITLESIRRRTLSADVVERVGRFGQVRVRVKTVEDVEGYPPLPDGLREKLEDERVSLPADLPLSELETRVRDRLRSSYDLETVSVSLDRRANATVVAAPALGGFSRRVPTGKRAVSVEALIPAGADRGDRTFLGLPDGTVEGRVLGVGEPEEDRQTRRLTVAVSPTAVESVLVAEEVRVAIRGEPNGRDLLARLKAVGLRVRRIGIGRGRTLDPDALRAETGAQVLAVRGTGGMQVPDGPISTDGDEELLAVGTPDALRALREVVA</sequence>
<feature type="transmembrane region" description="Helical" evidence="1">
    <location>
        <begin position="40"/>
        <end position="65"/>
    </location>
</feature>
<feature type="transmembrane region" description="Helical" evidence="1">
    <location>
        <begin position="12"/>
        <end position="34"/>
    </location>
</feature>
<proteinExistence type="predicted"/>
<comment type="caution">
    <text evidence="5">The sequence shown here is derived from an EMBL/GenBank/DDBJ whole genome shotgun (WGS) entry which is preliminary data.</text>
</comment>
<dbReference type="RefSeq" id="WP_066381236.1">
    <property type="nucleotide sequence ID" value="NZ_LTAZ01000004.1"/>
</dbReference>
<dbReference type="EMBL" id="LTAZ01000004">
    <property type="protein sequence ID" value="KYH26484.1"/>
    <property type="molecule type" value="Genomic_DNA"/>
</dbReference>
<keyword evidence="6" id="KW-1185">Reference proteome</keyword>
<evidence type="ECO:0000259" key="4">
    <source>
        <dbReference type="Pfam" id="PF26503"/>
    </source>
</evidence>
<evidence type="ECO:0000259" key="2">
    <source>
        <dbReference type="Pfam" id="PF26501"/>
    </source>
</evidence>
<dbReference type="InterPro" id="IPR058604">
    <property type="entry name" value="DUF8167_3rd"/>
</dbReference>
<name>A0A151AFW4_9EURY</name>
<keyword evidence="1" id="KW-0472">Membrane</keyword>
<feature type="transmembrane region" description="Helical" evidence="1">
    <location>
        <begin position="72"/>
        <end position="89"/>
    </location>
</feature>
<protein>
    <recommendedName>
        <fullName evidence="7">TrkA-C domain protein</fullName>
    </recommendedName>
</protein>
<keyword evidence="1" id="KW-0812">Transmembrane</keyword>
<dbReference type="Pfam" id="PF26503">
    <property type="entry name" value="DUF8167_3rd"/>
    <property type="match status" value="1"/>
</dbReference>
<evidence type="ECO:0000313" key="5">
    <source>
        <dbReference type="EMBL" id="KYH26484.1"/>
    </source>
</evidence>
<feature type="domain" description="DUF8167" evidence="3">
    <location>
        <begin position="129"/>
        <end position="201"/>
    </location>
</feature>
<keyword evidence="1" id="KW-1133">Transmembrane helix</keyword>
<feature type="domain" description="DUF8167" evidence="2">
    <location>
        <begin position="9"/>
        <end position="102"/>
    </location>
</feature>
<evidence type="ECO:0000313" key="6">
    <source>
        <dbReference type="Proteomes" id="UP000075321"/>
    </source>
</evidence>
<evidence type="ECO:0008006" key="7">
    <source>
        <dbReference type="Google" id="ProtNLM"/>
    </source>
</evidence>
<dbReference type="OrthoDB" id="157524at2157"/>
<dbReference type="Proteomes" id="UP000075321">
    <property type="component" value="Unassembled WGS sequence"/>
</dbReference>
<dbReference type="InterPro" id="IPR058603">
    <property type="entry name" value="DUF8167_2nd"/>
</dbReference>
<dbReference type="Pfam" id="PF26501">
    <property type="entry name" value="DUF8167"/>
    <property type="match status" value="1"/>
</dbReference>
<feature type="domain" description="DUF8167" evidence="4">
    <location>
        <begin position="215"/>
        <end position="284"/>
    </location>
</feature>
<accession>A0A151AFW4</accession>